<evidence type="ECO:0000313" key="3">
    <source>
        <dbReference type="Proteomes" id="UP000606003"/>
    </source>
</evidence>
<dbReference type="Proteomes" id="UP000606003">
    <property type="component" value="Unassembled WGS sequence"/>
</dbReference>
<keyword evidence="3" id="KW-1185">Reference proteome</keyword>
<dbReference type="Pfam" id="PF05960">
    <property type="entry name" value="DUF885"/>
    <property type="match status" value="1"/>
</dbReference>
<comment type="caution">
    <text evidence="2">The sequence shown here is derived from an EMBL/GenBank/DDBJ whole genome shotgun (WGS) entry which is preliminary data.</text>
</comment>
<dbReference type="RefSeq" id="WP_190928779.1">
    <property type="nucleotide sequence ID" value="NZ_JACXAC010000010.1"/>
</dbReference>
<accession>A0ABR8K051</accession>
<name>A0ABR8K051_9BACT</name>
<proteinExistence type="predicted"/>
<protein>
    <submittedName>
        <fullName evidence="2">DUF885 domain-containing protein</fullName>
    </submittedName>
</protein>
<dbReference type="PANTHER" id="PTHR33361">
    <property type="entry name" value="GLR0591 PROTEIN"/>
    <property type="match status" value="1"/>
</dbReference>
<keyword evidence="1" id="KW-0732">Signal</keyword>
<dbReference type="EMBL" id="JACXAC010000010">
    <property type="protein sequence ID" value="MBD2724691.1"/>
    <property type="molecule type" value="Genomic_DNA"/>
</dbReference>
<organism evidence="2 3">
    <name type="scientific">Hymenobacter armeniacus</name>
    <dbReference type="NCBI Taxonomy" id="2771358"/>
    <lineage>
        <taxon>Bacteria</taxon>
        <taxon>Pseudomonadati</taxon>
        <taxon>Bacteroidota</taxon>
        <taxon>Cytophagia</taxon>
        <taxon>Cytophagales</taxon>
        <taxon>Hymenobacteraceae</taxon>
        <taxon>Hymenobacter</taxon>
    </lineage>
</organism>
<reference evidence="2 3" key="1">
    <citation type="submission" date="2020-09" db="EMBL/GenBank/DDBJ databases">
        <authorList>
            <person name="Kim M.K."/>
        </authorList>
    </citation>
    <scope>NUCLEOTIDE SEQUENCE [LARGE SCALE GENOMIC DNA]</scope>
    <source>
        <strain evidence="2 3">BT189</strain>
    </source>
</reference>
<dbReference type="PANTHER" id="PTHR33361:SF2">
    <property type="entry name" value="DUF885 DOMAIN-CONTAINING PROTEIN"/>
    <property type="match status" value="1"/>
</dbReference>
<evidence type="ECO:0000256" key="1">
    <source>
        <dbReference type="SAM" id="SignalP"/>
    </source>
</evidence>
<dbReference type="InterPro" id="IPR010281">
    <property type="entry name" value="DUF885"/>
</dbReference>
<feature type="signal peptide" evidence="1">
    <location>
        <begin position="1"/>
        <end position="24"/>
    </location>
</feature>
<feature type="chain" id="PRO_5046815020" evidence="1">
    <location>
        <begin position="25"/>
        <end position="441"/>
    </location>
</feature>
<sequence>MNQKCILKLLLWLLLGCVARPAAAQTVSRLAADYLAGYQQLRIPEQTFDFQQNLRQIPPAEQLRRQHDFFLNVQRQLAAVKRGGLGLTEQITYDHLAYEAAQNLRRVTLETAFRRTNAAVPATGLAALPNHHAWYALYARQYTSTGRPADELFAFGQQQVVRVQGEIRRLRRQMGYGQDSAGFYRYLASDKFVLTDTAAIIRRYRALERRLRAHLPVAFADTAVPALRIRLWEGATPATPPGIYREGSFDFNFASGRHNTRAMEWIFEHEGIPGHHYQSSLQRKAGPLSPLSALTFYSGNAEGWGCYVEYLGKQLGLYQQPEAELGKWEWDLVRSARVVLDVGIHDRGWTHAQALAYWQANVPGQQDIAEREINRVTNWPGQCLSYKVGAQVIEDLKTQLEHRPGFSLRRFHAAYLALSRLPLEVVKSHIDAVYNTLGKLG</sequence>
<evidence type="ECO:0000313" key="2">
    <source>
        <dbReference type="EMBL" id="MBD2724691.1"/>
    </source>
</evidence>
<gene>
    <name evidence="2" type="ORF">IC234_21370</name>
</gene>